<gene>
    <name evidence="1" type="ORF">Slin15195_G129740</name>
</gene>
<protein>
    <submittedName>
        <fullName evidence="1">Uncharacterized protein</fullName>
    </submittedName>
</protein>
<reference evidence="1" key="1">
    <citation type="submission" date="2022-06" db="EMBL/GenBank/DDBJ databases">
        <title>Complete genome sequences of two strains of the flax pathogen Septoria linicola.</title>
        <authorList>
            <person name="Lapalu N."/>
            <person name="Simon A."/>
            <person name="Demenou B."/>
            <person name="Paumier D."/>
            <person name="Guillot M.-P."/>
            <person name="Gout L."/>
            <person name="Valade R."/>
        </authorList>
    </citation>
    <scope>NUCLEOTIDE SEQUENCE</scope>
    <source>
        <strain evidence="1">SE15195</strain>
    </source>
</reference>
<sequence>MERVESALTPDIPALSTPQDKVQAAEGFLSTFEDLTAEYSVALSEISEFLVRELGRRVTDIIFRGKATAIGLRNNGRALFKEQLSIAKKLRTEFGSQENCSFLSWVRLNTEIVKTFINKTKLEADIVHRKSPKAFSRYCAT</sequence>
<organism evidence="1 2">
    <name type="scientific">Septoria linicola</name>
    <dbReference type="NCBI Taxonomy" id="215465"/>
    <lineage>
        <taxon>Eukaryota</taxon>
        <taxon>Fungi</taxon>
        <taxon>Dikarya</taxon>
        <taxon>Ascomycota</taxon>
        <taxon>Pezizomycotina</taxon>
        <taxon>Dothideomycetes</taxon>
        <taxon>Dothideomycetidae</taxon>
        <taxon>Mycosphaerellales</taxon>
        <taxon>Mycosphaerellaceae</taxon>
        <taxon>Septoria</taxon>
    </lineage>
</organism>
<evidence type="ECO:0000313" key="2">
    <source>
        <dbReference type="Proteomes" id="UP001056384"/>
    </source>
</evidence>
<dbReference type="EMBL" id="CP099431">
    <property type="protein sequence ID" value="USW59655.1"/>
    <property type="molecule type" value="Genomic_DNA"/>
</dbReference>
<evidence type="ECO:0000313" key="1">
    <source>
        <dbReference type="EMBL" id="USW59655.1"/>
    </source>
</evidence>
<keyword evidence="2" id="KW-1185">Reference proteome</keyword>
<name>A0A9Q9ER04_9PEZI</name>
<accession>A0A9Q9ER04</accession>
<dbReference type="Proteomes" id="UP001056384">
    <property type="component" value="Chromosome 14"/>
</dbReference>
<dbReference type="AlphaFoldDB" id="A0A9Q9ER04"/>
<proteinExistence type="predicted"/>